<dbReference type="EMBL" id="WVDC01000014">
    <property type="protein sequence ID" value="NKW43979.1"/>
    <property type="molecule type" value="Genomic_DNA"/>
</dbReference>
<evidence type="ECO:0000256" key="8">
    <source>
        <dbReference type="ARBA" id="ARBA00035585"/>
    </source>
</evidence>
<evidence type="ECO:0000313" key="14">
    <source>
        <dbReference type="Proteomes" id="UP000808906"/>
    </source>
</evidence>
<keyword evidence="10" id="KW-0406">Ion transport</keyword>
<dbReference type="Proteomes" id="UP000603463">
    <property type="component" value="Unassembled WGS sequence"/>
</dbReference>
<keyword evidence="5 10" id="KW-0472">Membrane</keyword>
<keyword evidence="6 10" id="KW-0407">Ion channel</keyword>
<comment type="similarity">
    <text evidence="7 10">Belongs to the fluoride channel Fluc/FEX (TC 1.A.43) family.</text>
</comment>
<keyword evidence="10" id="KW-0479">Metal-binding</keyword>
<comment type="activity regulation">
    <text evidence="10">Na(+) is not transported, but it plays an essential structural role and its presence is essential for fluoride channel function.</text>
</comment>
<dbReference type="InterPro" id="IPR003691">
    <property type="entry name" value="FluC"/>
</dbReference>
<comment type="subcellular location">
    <subcellularLocation>
        <location evidence="1 10">Cell membrane</location>
        <topology evidence="1 10">Multi-pass membrane protein</topology>
    </subcellularLocation>
</comment>
<dbReference type="GO" id="GO:0062054">
    <property type="term" value="F:fluoride channel activity"/>
    <property type="evidence" value="ECO:0007669"/>
    <property type="project" value="UniProtKB-UniRule"/>
</dbReference>
<sequence length="120" mass="12509">MAQARALTVVAAGGAVGASIRYALALQFPGIWTILVINVLGSLLLGILAAVLGPDRLWRLFLGVGVLGGFTTFSTFAVDVVQHPGSAVVYILATLLPALAAARIGMALGDEWHSWRRAQA</sequence>
<dbReference type="Proteomes" id="UP000608063">
    <property type="component" value="Unassembled WGS sequence"/>
</dbReference>
<feature type="transmembrane region" description="Helical" evidence="10">
    <location>
        <begin position="60"/>
        <end position="81"/>
    </location>
</feature>
<feature type="transmembrane region" description="Helical" evidence="10">
    <location>
        <begin position="35"/>
        <end position="53"/>
    </location>
</feature>
<evidence type="ECO:0000256" key="3">
    <source>
        <dbReference type="ARBA" id="ARBA00022692"/>
    </source>
</evidence>
<reference evidence="11" key="1">
    <citation type="submission" date="2019-11" db="EMBL/GenBank/DDBJ databases">
        <title>Spread of Macrolides and rifampicin resistant Rhodococcus equi in clinical isolates in the USA.</title>
        <authorList>
            <person name="Alvarez-Narvaez S."/>
            <person name="Huber L."/>
            <person name="Cohen N.D."/>
            <person name="Slovis N."/>
            <person name="Greiter M."/>
            <person name="Giguere S."/>
            <person name="Hart K."/>
        </authorList>
    </citation>
    <scope>NUCLEOTIDE SEQUENCE</scope>
    <source>
        <strain evidence="11">Lh_17</strain>
    </source>
</reference>
<dbReference type="GO" id="GO:0140114">
    <property type="term" value="P:cellular detoxification of fluoride"/>
    <property type="evidence" value="ECO:0007669"/>
    <property type="project" value="UniProtKB-UniRule"/>
</dbReference>
<keyword evidence="3 10" id="KW-0812">Transmembrane</keyword>
<evidence type="ECO:0000256" key="6">
    <source>
        <dbReference type="ARBA" id="ARBA00023303"/>
    </source>
</evidence>
<evidence type="ECO:0000256" key="4">
    <source>
        <dbReference type="ARBA" id="ARBA00022989"/>
    </source>
</evidence>
<reference evidence="12" key="2">
    <citation type="journal article" date="2020" name="Environ. Microbiol.">
        <title>The novel and transferable erm(51) gene confers Macrolides, Lincosamides, and Streptogramins B (MLSB) resistance to clonal Rhodococcus equi in the environment.</title>
        <authorList>
            <person name="Huber L."/>
            <person name="Giguere S."/>
            <person name="Slovis N.M."/>
            <person name="Alvarez-Narvaez S."/>
            <person name="Hart K.A."/>
            <person name="Greiter M."/>
            <person name="Morris E.R.A."/>
            <person name="Cohen N.D."/>
        </authorList>
    </citation>
    <scope>NUCLEOTIDE SEQUENCE</scope>
    <source>
        <strain evidence="12">Lh_116_1</strain>
        <strain evidence="13">Lh_16_1</strain>
    </source>
</reference>
<protein>
    <recommendedName>
        <fullName evidence="10">Fluoride-specific ion channel FluC</fullName>
    </recommendedName>
</protein>
<dbReference type="PANTHER" id="PTHR28259:SF1">
    <property type="entry name" value="FLUORIDE EXPORT PROTEIN 1-RELATED"/>
    <property type="match status" value="1"/>
</dbReference>
<dbReference type="EMBL" id="WUXR01000012">
    <property type="protein sequence ID" value="MBM4567454.1"/>
    <property type="molecule type" value="Genomic_DNA"/>
</dbReference>
<feature type="transmembrane region" description="Helical" evidence="10">
    <location>
        <begin position="87"/>
        <end position="108"/>
    </location>
</feature>
<comment type="caution">
    <text evidence="11">The sequence shown here is derived from an EMBL/GenBank/DDBJ whole genome shotgun (WGS) entry which is preliminary data.</text>
</comment>
<evidence type="ECO:0000313" key="12">
    <source>
        <dbReference type="EMBL" id="NKT78175.1"/>
    </source>
</evidence>
<dbReference type="Proteomes" id="UP000808906">
    <property type="component" value="Unassembled WGS sequence"/>
</dbReference>
<dbReference type="GO" id="GO:0046872">
    <property type="term" value="F:metal ion binding"/>
    <property type="evidence" value="ECO:0007669"/>
    <property type="project" value="UniProtKB-KW"/>
</dbReference>
<dbReference type="PANTHER" id="PTHR28259">
    <property type="entry name" value="FLUORIDE EXPORT PROTEIN 1-RELATED"/>
    <property type="match status" value="1"/>
</dbReference>
<dbReference type="Pfam" id="PF02537">
    <property type="entry name" value="CRCB"/>
    <property type="match status" value="1"/>
</dbReference>
<keyword evidence="4 10" id="KW-1133">Transmembrane helix</keyword>
<accession>A0A9Q2YYU1</accession>
<feature type="binding site" evidence="10">
    <location>
        <position position="71"/>
    </location>
    <ligand>
        <name>Na(+)</name>
        <dbReference type="ChEBI" id="CHEBI:29101"/>
        <note>structural</note>
    </ligand>
</feature>
<comment type="catalytic activity">
    <reaction evidence="8">
        <text>fluoride(in) = fluoride(out)</text>
        <dbReference type="Rhea" id="RHEA:76159"/>
        <dbReference type="ChEBI" id="CHEBI:17051"/>
    </reaction>
    <physiologicalReaction direction="left-to-right" evidence="8">
        <dbReference type="Rhea" id="RHEA:76160"/>
    </physiologicalReaction>
</comment>
<evidence type="ECO:0000256" key="1">
    <source>
        <dbReference type="ARBA" id="ARBA00004651"/>
    </source>
</evidence>
<dbReference type="HAMAP" id="MF_00454">
    <property type="entry name" value="FluC"/>
    <property type="match status" value="1"/>
</dbReference>
<dbReference type="GO" id="GO:0005886">
    <property type="term" value="C:plasma membrane"/>
    <property type="evidence" value="ECO:0007669"/>
    <property type="project" value="UniProtKB-SubCell"/>
</dbReference>
<evidence type="ECO:0000256" key="9">
    <source>
        <dbReference type="ARBA" id="ARBA00049940"/>
    </source>
</evidence>
<keyword evidence="10" id="KW-0915">Sodium</keyword>
<keyword evidence="10" id="KW-0813">Transport</keyword>
<dbReference type="RefSeq" id="WP_005518883.1">
    <property type="nucleotide sequence ID" value="NZ_AP024198.1"/>
</dbReference>
<proteinExistence type="inferred from homology"/>
<organism evidence="11 14">
    <name type="scientific">Rhodococcus hoagii</name>
    <name type="common">Corynebacterium equii</name>
    <dbReference type="NCBI Taxonomy" id="43767"/>
    <lineage>
        <taxon>Bacteria</taxon>
        <taxon>Bacillati</taxon>
        <taxon>Actinomycetota</taxon>
        <taxon>Actinomycetes</taxon>
        <taxon>Mycobacteriales</taxon>
        <taxon>Nocardiaceae</taxon>
        <taxon>Prescottella</taxon>
    </lineage>
</organism>
<keyword evidence="2 10" id="KW-1003">Cell membrane</keyword>
<evidence type="ECO:0000256" key="5">
    <source>
        <dbReference type="ARBA" id="ARBA00023136"/>
    </source>
</evidence>
<evidence type="ECO:0000313" key="11">
    <source>
        <dbReference type="EMBL" id="MBM4567454.1"/>
    </source>
</evidence>
<comment type="function">
    <text evidence="9 10">Fluoride-specific ion channel. Important for reducing fluoride concentration in the cell, thus reducing its toxicity.</text>
</comment>
<evidence type="ECO:0000256" key="10">
    <source>
        <dbReference type="HAMAP-Rule" id="MF_00454"/>
    </source>
</evidence>
<feature type="binding site" evidence="10">
    <location>
        <position position="68"/>
    </location>
    <ligand>
        <name>Na(+)</name>
        <dbReference type="ChEBI" id="CHEBI:29101"/>
        <note>structural</note>
    </ligand>
</feature>
<evidence type="ECO:0000256" key="2">
    <source>
        <dbReference type="ARBA" id="ARBA00022475"/>
    </source>
</evidence>
<name>A0A9Q2YYU1_RHOHA</name>
<dbReference type="EMBL" id="WVBC01000030">
    <property type="protein sequence ID" value="NKT78175.1"/>
    <property type="molecule type" value="Genomic_DNA"/>
</dbReference>
<evidence type="ECO:0000256" key="7">
    <source>
        <dbReference type="ARBA" id="ARBA00035120"/>
    </source>
</evidence>
<dbReference type="AlphaFoldDB" id="A0A9Q2YYU1"/>
<gene>
    <name evidence="10" type="primary">fluC</name>
    <name evidence="10" type="synonym">crcB</name>
    <name evidence="11" type="ORF">GS441_19120</name>
    <name evidence="12" type="ORF">GS882_08670</name>
    <name evidence="13" type="ORF">GS947_20990</name>
</gene>
<evidence type="ECO:0000313" key="13">
    <source>
        <dbReference type="EMBL" id="NKW43979.1"/>
    </source>
</evidence>